<feature type="transmembrane region" description="Helical" evidence="6">
    <location>
        <begin position="309"/>
        <end position="328"/>
    </location>
</feature>
<evidence type="ECO:0000259" key="7">
    <source>
        <dbReference type="PROSITE" id="PS50850"/>
    </source>
</evidence>
<dbReference type="PANTHER" id="PTHR23531">
    <property type="entry name" value="QUINOLENE RESISTANCE PROTEIN NORA"/>
    <property type="match status" value="1"/>
</dbReference>
<feature type="transmembrane region" description="Helical" evidence="6">
    <location>
        <begin position="225"/>
        <end position="250"/>
    </location>
</feature>
<reference evidence="8" key="1">
    <citation type="submission" date="2022-10" db="EMBL/GenBank/DDBJ databases">
        <title>The complete genomes of actinobacterial strains from the NBC collection.</title>
        <authorList>
            <person name="Joergensen T.S."/>
            <person name="Alvarez Arevalo M."/>
            <person name="Sterndorff E.B."/>
            <person name="Faurdal D."/>
            <person name="Vuksanovic O."/>
            <person name="Mourched A.-S."/>
            <person name="Charusanti P."/>
            <person name="Shaw S."/>
            <person name="Blin K."/>
            <person name="Weber T."/>
        </authorList>
    </citation>
    <scope>NUCLEOTIDE SEQUENCE</scope>
    <source>
        <strain evidence="8">NBC_00189</strain>
    </source>
</reference>
<feature type="transmembrane region" description="Helical" evidence="6">
    <location>
        <begin position="156"/>
        <end position="177"/>
    </location>
</feature>
<accession>A0ABZ1JBC5</accession>
<keyword evidence="3 6" id="KW-1133">Transmembrane helix</keyword>
<evidence type="ECO:0000256" key="2">
    <source>
        <dbReference type="ARBA" id="ARBA00022692"/>
    </source>
</evidence>
<feature type="domain" description="Major facilitator superfamily (MFS) profile" evidence="7">
    <location>
        <begin position="31"/>
        <end position="401"/>
    </location>
</feature>
<feature type="transmembrane region" description="Helical" evidence="6">
    <location>
        <begin position="96"/>
        <end position="115"/>
    </location>
</feature>
<dbReference type="SUPFAM" id="SSF103473">
    <property type="entry name" value="MFS general substrate transporter"/>
    <property type="match status" value="1"/>
</dbReference>
<keyword evidence="4 6" id="KW-0472">Membrane</keyword>
<dbReference type="InterPro" id="IPR036259">
    <property type="entry name" value="MFS_trans_sf"/>
</dbReference>
<dbReference type="RefSeq" id="WP_265651197.1">
    <property type="nucleotide sequence ID" value="NZ_CP108133.1"/>
</dbReference>
<evidence type="ECO:0000313" key="8">
    <source>
        <dbReference type="EMBL" id="WTP48374.1"/>
    </source>
</evidence>
<feature type="transmembrane region" description="Helical" evidence="6">
    <location>
        <begin position="349"/>
        <end position="369"/>
    </location>
</feature>
<feature type="transmembrane region" description="Helical" evidence="6">
    <location>
        <begin position="121"/>
        <end position="147"/>
    </location>
</feature>
<dbReference type="InterPro" id="IPR052714">
    <property type="entry name" value="MFS_Exporter"/>
</dbReference>
<dbReference type="EMBL" id="CP108133">
    <property type="protein sequence ID" value="WTP48374.1"/>
    <property type="molecule type" value="Genomic_DNA"/>
</dbReference>
<evidence type="ECO:0000256" key="3">
    <source>
        <dbReference type="ARBA" id="ARBA00022989"/>
    </source>
</evidence>
<feature type="region of interest" description="Disordered" evidence="5">
    <location>
        <begin position="1"/>
        <end position="23"/>
    </location>
</feature>
<dbReference type="Proteomes" id="UP001432166">
    <property type="component" value="Chromosome"/>
</dbReference>
<dbReference type="PROSITE" id="PS50850">
    <property type="entry name" value="MFS"/>
    <property type="match status" value="1"/>
</dbReference>
<feature type="transmembrane region" description="Helical" evidence="6">
    <location>
        <begin position="32"/>
        <end position="53"/>
    </location>
</feature>
<feature type="transmembrane region" description="Helical" evidence="6">
    <location>
        <begin position="256"/>
        <end position="277"/>
    </location>
</feature>
<keyword evidence="9" id="KW-1185">Reference proteome</keyword>
<evidence type="ECO:0000256" key="5">
    <source>
        <dbReference type="SAM" id="MobiDB-lite"/>
    </source>
</evidence>
<feature type="compositionally biased region" description="Gly residues" evidence="5">
    <location>
        <begin position="9"/>
        <end position="23"/>
    </location>
</feature>
<evidence type="ECO:0000256" key="4">
    <source>
        <dbReference type="ARBA" id="ARBA00023136"/>
    </source>
</evidence>
<dbReference type="InterPro" id="IPR020846">
    <property type="entry name" value="MFS_dom"/>
</dbReference>
<comment type="subcellular location">
    <subcellularLocation>
        <location evidence="1">Cell membrane</location>
        <topology evidence="1">Multi-pass membrane protein</topology>
    </subcellularLocation>
</comment>
<evidence type="ECO:0000256" key="1">
    <source>
        <dbReference type="ARBA" id="ARBA00004651"/>
    </source>
</evidence>
<organism evidence="8 9">
    <name type="scientific">Streptomyces tauricus</name>
    <dbReference type="NCBI Taxonomy" id="68274"/>
    <lineage>
        <taxon>Bacteria</taxon>
        <taxon>Bacillati</taxon>
        <taxon>Actinomycetota</taxon>
        <taxon>Actinomycetes</taxon>
        <taxon>Kitasatosporales</taxon>
        <taxon>Streptomycetaceae</taxon>
        <taxon>Streptomyces</taxon>
        <taxon>Streptomyces aurantiacus group</taxon>
    </lineage>
</organism>
<feature type="transmembrane region" description="Helical" evidence="6">
    <location>
        <begin position="183"/>
        <end position="204"/>
    </location>
</feature>
<keyword evidence="2 6" id="KW-0812">Transmembrane</keyword>
<feature type="transmembrane region" description="Helical" evidence="6">
    <location>
        <begin position="375"/>
        <end position="395"/>
    </location>
</feature>
<proteinExistence type="predicted"/>
<gene>
    <name evidence="8" type="ORF">OG288_08765</name>
</gene>
<dbReference type="Pfam" id="PF07690">
    <property type="entry name" value="MFS_1"/>
    <property type="match status" value="1"/>
</dbReference>
<dbReference type="PANTHER" id="PTHR23531:SF1">
    <property type="entry name" value="QUINOLENE RESISTANCE PROTEIN NORA"/>
    <property type="match status" value="1"/>
</dbReference>
<protein>
    <submittedName>
        <fullName evidence="8">MFS transporter</fullName>
    </submittedName>
</protein>
<dbReference type="InterPro" id="IPR011701">
    <property type="entry name" value="MFS"/>
</dbReference>
<sequence length="408" mass="40579">MSTRKRSGPGSGSGRPRSGAGGGRPPLVTWPLILRLVTIVGASAGFFLLLSVVPLYAEESGGGDGAAGLSTSALMLATVCGELAAPRLTARYGYRLVLATGLILLGAPSLLLTVSHGMGSIVAVCLARGAGFALTVVGGGALTAVLIPPERRGEGLALVGVVSGAQSVVALPLGVWLAQHAGFTTVFVIAAVFPLVTVAAVAGLPRREPAAQKPLGMVDGFRTPALALPAAVFATTALGAGIIATFLPLAVSPDRAGLVSAALFLQAATAIGARWVAGRYGDRHGPAGLVVPGLLLCAGGMLATAPTGSAAAVLIGMALFGTGFGIAQNATQTLMYARVPTSGYGVASALWNFAYDAGMGLGAVFFGLLSAGTGYSVAFAATGALMTAALVPAWLDHRMSRPPPDSPT</sequence>
<name>A0ABZ1JBC5_9ACTN</name>
<evidence type="ECO:0000256" key="6">
    <source>
        <dbReference type="SAM" id="Phobius"/>
    </source>
</evidence>
<feature type="transmembrane region" description="Helical" evidence="6">
    <location>
        <begin position="284"/>
        <end position="303"/>
    </location>
</feature>
<evidence type="ECO:0000313" key="9">
    <source>
        <dbReference type="Proteomes" id="UP001432166"/>
    </source>
</evidence>
<dbReference type="Gene3D" id="1.20.1250.20">
    <property type="entry name" value="MFS general substrate transporter like domains"/>
    <property type="match status" value="1"/>
</dbReference>
<feature type="transmembrane region" description="Helical" evidence="6">
    <location>
        <begin position="65"/>
        <end position="84"/>
    </location>
</feature>
<dbReference type="CDD" id="cd17489">
    <property type="entry name" value="MFS_YfcJ_like"/>
    <property type="match status" value="1"/>
</dbReference>